<dbReference type="EMBL" id="JBHSAX010000017">
    <property type="protein sequence ID" value="MFC3964434.1"/>
    <property type="molecule type" value="Genomic_DNA"/>
</dbReference>
<accession>A0ABV8DXF3</accession>
<evidence type="ECO:0000313" key="2">
    <source>
        <dbReference type="EMBL" id="MFC3964434.1"/>
    </source>
</evidence>
<name>A0ABV8DXF3_9NOCA</name>
<gene>
    <name evidence="2" type="ORF">ACFO0B_20825</name>
</gene>
<keyword evidence="3" id="KW-1185">Reference proteome</keyword>
<dbReference type="InterPro" id="IPR032407">
    <property type="entry name" value="MHB"/>
</dbReference>
<proteinExistence type="predicted"/>
<comment type="caution">
    <text evidence="2">The sequence shown here is derived from an EMBL/GenBank/DDBJ whole genome shotgun (WGS) entry which is preliminary data.</text>
</comment>
<organism evidence="2 3">
    <name type="scientific">Nocardia jiangsuensis</name>
    <dbReference type="NCBI Taxonomy" id="1691563"/>
    <lineage>
        <taxon>Bacteria</taxon>
        <taxon>Bacillati</taxon>
        <taxon>Actinomycetota</taxon>
        <taxon>Actinomycetes</taxon>
        <taxon>Mycobacteriales</taxon>
        <taxon>Nocardiaceae</taxon>
        <taxon>Nocardia</taxon>
    </lineage>
</organism>
<sequence length="129" mass="13832">MTSFRSRPIVATLAASGIAAVGVLFSSGVASAAPLDQLAEPLLRSDCSFAQVDAALHDQAPELAALIDSYPAQKAELAERFDVPVEQRRAELQRAIQENPEAAQQAQNDPRTQQLAGVLQRVADTCEQY</sequence>
<protein>
    <submittedName>
        <fullName evidence="2">Hemophore-related protein</fullName>
    </submittedName>
</protein>
<dbReference type="Proteomes" id="UP001595696">
    <property type="component" value="Unassembled WGS sequence"/>
</dbReference>
<feature type="chain" id="PRO_5046949380" evidence="1">
    <location>
        <begin position="33"/>
        <end position="129"/>
    </location>
</feature>
<feature type="signal peptide" evidence="1">
    <location>
        <begin position="1"/>
        <end position="32"/>
    </location>
</feature>
<evidence type="ECO:0000256" key="1">
    <source>
        <dbReference type="SAM" id="SignalP"/>
    </source>
</evidence>
<dbReference type="RefSeq" id="WP_378614193.1">
    <property type="nucleotide sequence ID" value="NZ_JBHSAX010000017.1"/>
</dbReference>
<evidence type="ECO:0000313" key="3">
    <source>
        <dbReference type="Proteomes" id="UP001595696"/>
    </source>
</evidence>
<reference evidence="3" key="1">
    <citation type="journal article" date="2019" name="Int. J. Syst. Evol. Microbiol.">
        <title>The Global Catalogue of Microorganisms (GCM) 10K type strain sequencing project: providing services to taxonomists for standard genome sequencing and annotation.</title>
        <authorList>
            <consortium name="The Broad Institute Genomics Platform"/>
            <consortium name="The Broad Institute Genome Sequencing Center for Infectious Disease"/>
            <person name="Wu L."/>
            <person name="Ma J."/>
        </authorList>
    </citation>
    <scope>NUCLEOTIDE SEQUENCE [LARGE SCALE GENOMIC DNA]</scope>
    <source>
        <strain evidence="3">CGMCC 4.7330</strain>
    </source>
</reference>
<dbReference type="NCBIfam" id="TIGR04529">
    <property type="entry name" value="MTB_hemophore"/>
    <property type="match status" value="1"/>
</dbReference>
<keyword evidence="1" id="KW-0732">Signal</keyword>